<gene>
    <name evidence="1" type="ORF">ILUMI_13827</name>
</gene>
<sequence>MVWTHEVTDKENVNKSNVNIINSNKNEKYYKYAHNFKHCCTENQSCSINEQEIVCETNDAVSKENDIDNCNDNASSSMYVENVTSVPTANLNRQYINDEKPYTSEQCCENNFTEVNHKINAENVHLIQAEIHNEKAGPTDINSISSFNQDSGNISSDDSNINDAENVIIVNEVLNGDTNCDVKDCKNELDFKYNFNCKGHAKQKVSMLVHRHTL</sequence>
<accession>A0A8K0GB22</accession>
<dbReference type="EMBL" id="VTPC01008789">
    <property type="protein sequence ID" value="KAF2892351.1"/>
    <property type="molecule type" value="Genomic_DNA"/>
</dbReference>
<evidence type="ECO:0000313" key="2">
    <source>
        <dbReference type="Proteomes" id="UP000801492"/>
    </source>
</evidence>
<comment type="caution">
    <text evidence="1">The sequence shown here is derived from an EMBL/GenBank/DDBJ whole genome shotgun (WGS) entry which is preliminary data.</text>
</comment>
<dbReference type="AlphaFoldDB" id="A0A8K0GB22"/>
<reference evidence="1" key="1">
    <citation type="submission" date="2019-08" db="EMBL/GenBank/DDBJ databases">
        <title>The genome of the North American firefly Photinus pyralis.</title>
        <authorList>
            <consortium name="Photinus pyralis genome working group"/>
            <person name="Fallon T.R."/>
            <person name="Sander Lower S.E."/>
            <person name="Weng J.-K."/>
        </authorList>
    </citation>
    <scope>NUCLEOTIDE SEQUENCE</scope>
    <source>
        <strain evidence="1">TRF0915ILg1</strain>
        <tissue evidence="1">Whole body</tissue>
    </source>
</reference>
<dbReference type="OrthoDB" id="6749127at2759"/>
<name>A0A8K0GB22_IGNLU</name>
<keyword evidence="2" id="KW-1185">Reference proteome</keyword>
<evidence type="ECO:0000313" key="1">
    <source>
        <dbReference type="EMBL" id="KAF2892351.1"/>
    </source>
</evidence>
<protein>
    <submittedName>
        <fullName evidence="1">Uncharacterized protein</fullName>
    </submittedName>
</protein>
<organism evidence="1 2">
    <name type="scientific">Ignelater luminosus</name>
    <name type="common">Cucubano</name>
    <name type="synonym">Pyrophorus luminosus</name>
    <dbReference type="NCBI Taxonomy" id="2038154"/>
    <lineage>
        <taxon>Eukaryota</taxon>
        <taxon>Metazoa</taxon>
        <taxon>Ecdysozoa</taxon>
        <taxon>Arthropoda</taxon>
        <taxon>Hexapoda</taxon>
        <taxon>Insecta</taxon>
        <taxon>Pterygota</taxon>
        <taxon>Neoptera</taxon>
        <taxon>Endopterygota</taxon>
        <taxon>Coleoptera</taxon>
        <taxon>Polyphaga</taxon>
        <taxon>Elateriformia</taxon>
        <taxon>Elateroidea</taxon>
        <taxon>Elateridae</taxon>
        <taxon>Agrypninae</taxon>
        <taxon>Pyrophorini</taxon>
        <taxon>Ignelater</taxon>
    </lineage>
</organism>
<dbReference type="Proteomes" id="UP000801492">
    <property type="component" value="Unassembled WGS sequence"/>
</dbReference>
<proteinExistence type="predicted"/>